<proteinExistence type="predicted"/>
<sequence length="234" mass="26430">MVRGRWRLLPLLMVEKKGGNVAVCLLINYENVAIGSAFKVSLESDDENEDLREEIKPNDLEGVEAHISQWKLCNPRPTREMTPGFLRTIRLIYQPPGNMDKKRALFSFTREQNANAEAVMEFGLTPSHNSKPANFRSHQQKAPVYSERLPDRTGPPIGLFHPVFSEFERSLEGNEPIPLRVRVAVQELSRLGTDIYNEEERLDKIKTALDKLVGGQLMVAASRKVQSGGNDTFT</sequence>
<dbReference type="Proteomes" id="UP001213000">
    <property type="component" value="Unassembled WGS sequence"/>
</dbReference>
<organism evidence="1 2">
    <name type="scientific">Leucocoprinus birnbaumii</name>
    <dbReference type="NCBI Taxonomy" id="56174"/>
    <lineage>
        <taxon>Eukaryota</taxon>
        <taxon>Fungi</taxon>
        <taxon>Dikarya</taxon>
        <taxon>Basidiomycota</taxon>
        <taxon>Agaricomycotina</taxon>
        <taxon>Agaricomycetes</taxon>
        <taxon>Agaricomycetidae</taxon>
        <taxon>Agaricales</taxon>
        <taxon>Agaricineae</taxon>
        <taxon>Agaricaceae</taxon>
        <taxon>Leucocoprinus</taxon>
    </lineage>
</organism>
<dbReference type="EMBL" id="JANIEX010000458">
    <property type="protein sequence ID" value="KAJ3566816.1"/>
    <property type="molecule type" value="Genomic_DNA"/>
</dbReference>
<dbReference type="AlphaFoldDB" id="A0AAD5VT91"/>
<evidence type="ECO:0000313" key="2">
    <source>
        <dbReference type="Proteomes" id="UP001213000"/>
    </source>
</evidence>
<name>A0AAD5VT91_9AGAR</name>
<protein>
    <submittedName>
        <fullName evidence="1">Uncharacterized protein</fullName>
    </submittedName>
</protein>
<comment type="caution">
    <text evidence="1">The sequence shown here is derived from an EMBL/GenBank/DDBJ whole genome shotgun (WGS) entry which is preliminary data.</text>
</comment>
<gene>
    <name evidence="1" type="ORF">NP233_g6763</name>
</gene>
<accession>A0AAD5VT91</accession>
<reference evidence="1" key="1">
    <citation type="submission" date="2022-07" db="EMBL/GenBank/DDBJ databases">
        <title>Genome Sequence of Leucocoprinus birnbaumii.</title>
        <authorList>
            <person name="Buettner E."/>
        </authorList>
    </citation>
    <scope>NUCLEOTIDE SEQUENCE</scope>
    <source>
        <strain evidence="1">VT141</strain>
    </source>
</reference>
<keyword evidence="2" id="KW-1185">Reference proteome</keyword>
<evidence type="ECO:0000313" key="1">
    <source>
        <dbReference type="EMBL" id="KAJ3566816.1"/>
    </source>
</evidence>